<name>A0A936Z0X2_9BURK</name>
<dbReference type="PANTHER" id="PTHR35936:SF17">
    <property type="entry name" value="ARGININE-BINDING EXTRACELLULAR PROTEIN ARTP"/>
    <property type="match status" value="1"/>
</dbReference>
<dbReference type="InterPro" id="IPR022448">
    <property type="entry name" value="Quinoprotein_dehydrogenase"/>
</dbReference>
<gene>
    <name evidence="4" type="ORF">JJ685_10760</name>
</gene>
<dbReference type="SMART" id="SM00062">
    <property type="entry name" value="PBPb"/>
    <property type="match status" value="1"/>
</dbReference>
<dbReference type="SUPFAM" id="SSF53850">
    <property type="entry name" value="Periplasmic binding protein-like II"/>
    <property type="match status" value="1"/>
</dbReference>
<proteinExistence type="predicted"/>
<evidence type="ECO:0000313" key="5">
    <source>
        <dbReference type="Proteomes" id="UP000599109"/>
    </source>
</evidence>
<dbReference type="RefSeq" id="WP_201674230.1">
    <property type="nucleotide sequence ID" value="NZ_JAEQNE010000002.1"/>
</dbReference>
<dbReference type="AlphaFoldDB" id="A0A936Z0X2"/>
<reference evidence="4 5" key="1">
    <citation type="journal article" date="2017" name="Int. J. Syst. Evol. Microbiol.">
        <title>Ramlibacter monticola sp. nov., isolated from forest soil.</title>
        <authorList>
            <person name="Chaudhary D.K."/>
            <person name="Kim J."/>
        </authorList>
    </citation>
    <scope>NUCLEOTIDE SEQUENCE [LARGE SCALE GENOMIC DNA]</scope>
    <source>
        <strain evidence="4 5">KACC 19175</strain>
    </source>
</reference>
<comment type="caution">
    <text evidence="4">The sequence shown here is derived from an EMBL/GenBank/DDBJ whole genome shotgun (WGS) entry which is preliminary data.</text>
</comment>
<dbReference type="Gene3D" id="3.40.190.10">
    <property type="entry name" value="Periplasmic binding protein-like II"/>
    <property type="match status" value="2"/>
</dbReference>
<organism evidence="4 5">
    <name type="scientific">Ramlibacter monticola</name>
    <dbReference type="NCBI Taxonomy" id="1926872"/>
    <lineage>
        <taxon>Bacteria</taxon>
        <taxon>Pseudomonadati</taxon>
        <taxon>Pseudomonadota</taxon>
        <taxon>Betaproteobacteria</taxon>
        <taxon>Burkholderiales</taxon>
        <taxon>Comamonadaceae</taxon>
        <taxon>Ramlibacter</taxon>
    </lineage>
</organism>
<evidence type="ECO:0000256" key="1">
    <source>
        <dbReference type="ARBA" id="ARBA00022729"/>
    </source>
</evidence>
<keyword evidence="5" id="KW-1185">Reference proteome</keyword>
<evidence type="ECO:0000259" key="3">
    <source>
        <dbReference type="SMART" id="SM00062"/>
    </source>
</evidence>
<accession>A0A936Z0X2</accession>
<dbReference type="PROSITE" id="PS51257">
    <property type="entry name" value="PROKAR_LIPOPROTEIN"/>
    <property type="match status" value="1"/>
</dbReference>
<evidence type="ECO:0000313" key="4">
    <source>
        <dbReference type="EMBL" id="MBL0391615.1"/>
    </source>
</evidence>
<dbReference type="NCBIfam" id="TIGR03871">
    <property type="entry name" value="ABC_peri_MoxJ_2"/>
    <property type="match status" value="1"/>
</dbReference>
<feature type="domain" description="Solute-binding protein family 3/N-terminal" evidence="3">
    <location>
        <begin position="34"/>
        <end position="276"/>
    </location>
</feature>
<dbReference type="EMBL" id="JAEQNE010000002">
    <property type="protein sequence ID" value="MBL0391615.1"/>
    <property type="molecule type" value="Genomic_DNA"/>
</dbReference>
<evidence type="ECO:0000256" key="2">
    <source>
        <dbReference type="SAM" id="SignalP"/>
    </source>
</evidence>
<dbReference type="PANTHER" id="PTHR35936">
    <property type="entry name" value="MEMBRANE-BOUND LYTIC MUREIN TRANSGLYCOSYLASE F"/>
    <property type="match status" value="1"/>
</dbReference>
<sequence length="287" mass="31732">MSVLRCMFLLLAALACGGGAAWAQAAPDAPPRKAFRVCQDPNNLPFSNVAGDGFENKIAELFARDLGLPLTYYSFPNRLAFIRNTLRYKLPDEDYRCDVVLGVPAGFDQVSATKPYYRSTYALVFPKGKGLDAVRNSDDLLALPPEQLRALRIGVYDRSPASLWLARHELVDRGVPYAMMSPDPEQYPGQIIERDLAQGKIDAAIVWGPIAGYFARRVRSPELQVAPMKSEPGLPFEYAMAMGVRYGEPAWKKQIEDLIERHRGAILAILREYGVPLVDEGAATAAK</sequence>
<protein>
    <submittedName>
        <fullName evidence="4">Substrate-binding domain-containing protein</fullName>
    </submittedName>
</protein>
<dbReference type="Proteomes" id="UP000599109">
    <property type="component" value="Unassembled WGS sequence"/>
</dbReference>
<feature type="signal peptide" evidence="2">
    <location>
        <begin position="1"/>
        <end position="25"/>
    </location>
</feature>
<keyword evidence="1 2" id="KW-0732">Signal</keyword>
<dbReference type="InterPro" id="IPR001638">
    <property type="entry name" value="Solute-binding_3/MltF_N"/>
</dbReference>
<feature type="chain" id="PRO_5037136796" evidence="2">
    <location>
        <begin position="26"/>
        <end position="287"/>
    </location>
</feature>